<name>A0A9N9KG00_9GLOM</name>
<reference evidence="1" key="1">
    <citation type="submission" date="2021-06" db="EMBL/GenBank/DDBJ databases">
        <authorList>
            <person name="Kallberg Y."/>
            <person name="Tangrot J."/>
            <person name="Rosling A."/>
        </authorList>
    </citation>
    <scope>NUCLEOTIDE SEQUENCE</scope>
    <source>
        <strain evidence="1">FL966</strain>
    </source>
</reference>
<keyword evidence="2" id="KW-1185">Reference proteome</keyword>
<protein>
    <submittedName>
        <fullName evidence="1">1668_t:CDS:1</fullName>
    </submittedName>
</protein>
<comment type="caution">
    <text evidence="1">The sequence shown here is derived from an EMBL/GenBank/DDBJ whole genome shotgun (WGS) entry which is preliminary data.</text>
</comment>
<sequence length="67" mass="8021">YYLHLKYHGSGLKTETFFNICNLVLELYSNQFHDEADCNELMNQLCRYKAKESPFDFPYDIHLTPKL</sequence>
<organism evidence="1 2">
    <name type="scientific">Cetraspora pellucida</name>
    <dbReference type="NCBI Taxonomy" id="1433469"/>
    <lineage>
        <taxon>Eukaryota</taxon>
        <taxon>Fungi</taxon>
        <taxon>Fungi incertae sedis</taxon>
        <taxon>Mucoromycota</taxon>
        <taxon>Glomeromycotina</taxon>
        <taxon>Glomeromycetes</taxon>
        <taxon>Diversisporales</taxon>
        <taxon>Gigasporaceae</taxon>
        <taxon>Cetraspora</taxon>
    </lineage>
</organism>
<dbReference type="EMBL" id="CAJVQA010061406">
    <property type="protein sequence ID" value="CAG8828957.1"/>
    <property type="molecule type" value="Genomic_DNA"/>
</dbReference>
<accession>A0A9N9KG00</accession>
<feature type="non-terminal residue" evidence="1">
    <location>
        <position position="1"/>
    </location>
</feature>
<dbReference type="AlphaFoldDB" id="A0A9N9KG00"/>
<evidence type="ECO:0000313" key="2">
    <source>
        <dbReference type="Proteomes" id="UP000789759"/>
    </source>
</evidence>
<proteinExistence type="predicted"/>
<dbReference type="Proteomes" id="UP000789759">
    <property type="component" value="Unassembled WGS sequence"/>
</dbReference>
<gene>
    <name evidence="1" type="ORF">CPELLU_LOCUS20449</name>
</gene>
<evidence type="ECO:0000313" key="1">
    <source>
        <dbReference type="EMBL" id="CAG8828957.1"/>
    </source>
</evidence>